<sequence>MNCLKFLLGPQPGIGRSTSLIHDRLQYLVIQFLHRLCCKTMIQKEIKSNHSKPNRRQLSPVTLLSAVPASVENEALSITEHF</sequence>
<dbReference type="EMBL" id="JACXVP010000007">
    <property type="protein sequence ID" value="KAG5596105.1"/>
    <property type="molecule type" value="Genomic_DNA"/>
</dbReference>
<evidence type="ECO:0000313" key="1">
    <source>
        <dbReference type="EMBL" id="KAG5596105.1"/>
    </source>
</evidence>
<accession>A0A9J5Y6U5</accession>
<name>A0A9J5Y6U5_SOLCO</name>
<keyword evidence="2" id="KW-1185">Reference proteome</keyword>
<protein>
    <submittedName>
        <fullName evidence="1">Uncharacterized protein</fullName>
    </submittedName>
</protein>
<comment type="caution">
    <text evidence="1">The sequence shown here is derived from an EMBL/GenBank/DDBJ whole genome shotgun (WGS) entry which is preliminary data.</text>
</comment>
<reference evidence="1 2" key="1">
    <citation type="submission" date="2020-09" db="EMBL/GenBank/DDBJ databases">
        <title>De no assembly of potato wild relative species, Solanum commersonii.</title>
        <authorList>
            <person name="Cho K."/>
        </authorList>
    </citation>
    <scope>NUCLEOTIDE SEQUENCE [LARGE SCALE GENOMIC DNA]</scope>
    <source>
        <strain evidence="1">LZ3.2</strain>
        <tissue evidence="1">Leaf</tissue>
    </source>
</reference>
<dbReference type="Proteomes" id="UP000824120">
    <property type="component" value="Chromosome 7"/>
</dbReference>
<evidence type="ECO:0000313" key="2">
    <source>
        <dbReference type="Proteomes" id="UP000824120"/>
    </source>
</evidence>
<gene>
    <name evidence="1" type="ORF">H5410_037337</name>
</gene>
<dbReference type="AlphaFoldDB" id="A0A9J5Y6U5"/>
<organism evidence="1 2">
    <name type="scientific">Solanum commersonii</name>
    <name type="common">Commerson's wild potato</name>
    <name type="synonym">Commerson's nightshade</name>
    <dbReference type="NCBI Taxonomy" id="4109"/>
    <lineage>
        <taxon>Eukaryota</taxon>
        <taxon>Viridiplantae</taxon>
        <taxon>Streptophyta</taxon>
        <taxon>Embryophyta</taxon>
        <taxon>Tracheophyta</taxon>
        <taxon>Spermatophyta</taxon>
        <taxon>Magnoliopsida</taxon>
        <taxon>eudicotyledons</taxon>
        <taxon>Gunneridae</taxon>
        <taxon>Pentapetalae</taxon>
        <taxon>asterids</taxon>
        <taxon>lamiids</taxon>
        <taxon>Solanales</taxon>
        <taxon>Solanaceae</taxon>
        <taxon>Solanoideae</taxon>
        <taxon>Solaneae</taxon>
        <taxon>Solanum</taxon>
    </lineage>
</organism>
<proteinExistence type="predicted"/>